<keyword evidence="2" id="KW-1185">Reference proteome</keyword>
<dbReference type="PANTHER" id="PTHR43558">
    <property type="entry name" value="REDUCTASE, PUTATIVE (AFU_ORTHOLOGUE AFUA_3G10540)-RELATED"/>
    <property type="match status" value="1"/>
</dbReference>
<reference evidence="1 2" key="1">
    <citation type="submission" date="2024-03" db="EMBL/GenBank/DDBJ databases">
        <title>The Acrasis kona genome and developmental transcriptomes reveal deep origins of eukaryotic multicellular pathways.</title>
        <authorList>
            <person name="Sheikh S."/>
            <person name="Fu C.-J."/>
            <person name="Brown M.W."/>
            <person name="Baldauf S.L."/>
        </authorList>
    </citation>
    <scope>NUCLEOTIDE SEQUENCE [LARGE SCALE GENOMIC DNA]</scope>
    <source>
        <strain evidence="1 2">ATCC MYA-3509</strain>
    </source>
</reference>
<dbReference type="InterPro" id="IPR053354">
    <property type="entry name" value="MGDG_epimerase"/>
</dbReference>
<evidence type="ECO:0000313" key="2">
    <source>
        <dbReference type="Proteomes" id="UP001431209"/>
    </source>
</evidence>
<sequence>MKRKHDQMDTDAESKGIELHEIPREVIYQIMMCADNKTILNFSFSCHYTYNVFHDMRSESIDELRLFYLNHGYKAPSHRTIDSRLIKMDVDAKEFRDKFFSELGADSFAGKLVEQLFQHNATSDNCKFVVAGGFVLRTLKGEKNNHLFHNGQKTSDVDIFLMEYGCTPEHSDEVLKNILKTLDKAEINDRYVIAMYSNTLNIVCKLYDDVQIVLRRIYSIEELLVLFDLDCCRFAYDGNAVHTINEGLRAYQTRTNYVAEQHRSNQMYYKRALKYGVRNYATLFFDINLFDHLLKPATEFTENASMLENERYSRVKQAYETKFDPKYIATLCYKNDNQSCPYDEDSEFYTSLNRLTYDEMLALKDSGAMTLRDMLPESYEDDMTFNKDTFITNIVKKTKYEIPLNFAFLFASDKRQLPLFSEYYRDSHLVKKYHISRCSLCDRYVQRRSEQECMDRENLLCFDCKKFKKIAKEQRKFY</sequence>
<proteinExistence type="predicted"/>
<comment type="caution">
    <text evidence="1">The sequence shown here is derived from an EMBL/GenBank/DDBJ whole genome shotgun (WGS) entry which is preliminary data.</text>
</comment>
<dbReference type="EMBL" id="JAOPGA020001747">
    <property type="protein sequence ID" value="KAL0491047.1"/>
    <property type="molecule type" value="Genomic_DNA"/>
</dbReference>
<protein>
    <recommendedName>
        <fullName evidence="3">F-box domain-containing protein</fullName>
    </recommendedName>
</protein>
<accession>A0AAW2ZQU1</accession>
<dbReference type="AlphaFoldDB" id="A0AAW2ZQU1"/>
<evidence type="ECO:0008006" key="3">
    <source>
        <dbReference type="Google" id="ProtNLM"/>
    </source>
</evidence>
<name>A0AAW2ZQU1_9EUKA</name>
<gene>
    <name evidence="1" type="ORF">AKO1_002673</name>
</gene>
<dbReference type="Proteomes" id="UP001431209">
    <property type="component" value="Unassembled WGS sequence"/>
</dbReference>
<dbReference type="PANTHER" id="PTHR43558:SF6">
    <property type="entry name" value="REDUCTASE, PUTATIVE (AFU_ORTHOLOGUE AFUA_3G10540)-RELATED"/>
    <property type="match status" value="1"/>
</dbReference>
<organism evidence="1 2">
    <name type="scientific">Acrasis kona</name>
    <dbReference type="NCBI Taxonomy" id="1008807"/>
    <lineage>
        <taxon>Eukaryota</taxon>
        <taxon>Discoba</taxon>
        <taxon>Heterolobosea</taxon>
        <taxon>Tetramitia</taxon>
        <taxon>Eutetramitia</taxon>
        <taxon>Acrasidae</taxon>
        <taxon>Acrasis</taxon>
    </lineage>
</organism>
<evidence type="ECO:0000313" key="1">
    <source>
        <dbReference type="EMBL" id="KAL0491047.1"/>
    </source>
</evidence>